<accession>A0A9Q1GQ85</accession>
<proteinExistence type="predicted"/>
<organism evidence="1 2">
    <name type="scientific">Carnegiea gigantea</name>
    <dbReference type="NCBI Taxonomy" id="171969"/>
    <lineage>
        <taxon>Eukaryota</taxon>
        <taxon>Viridiplantae</taxon>
        <taxon>Streptophyta</taxon>
        <taxon>Embryophyta</taxon>
        <taxon>Tracheophyta</taxon>
        <taxon>Spermatophyta</taxon>
        <taxon>Magnoliopsida</taxon>
        <taxon>eudicotyledons</taxon>
        <taxon>Gunneridae</taxon>
        <taxon>Pentapetalae</taxon>
        <taxon>Caryophyllales</taxon>
        <taxon>Cactineae</taxon>
        <taxon>Cactaceae</taxon>
        <taxon>Cactoideae</taxon>
        <taxon>Echinocereeae</taxon>
        <taxon>Carnegiea</taxon>
    </lineage>
</organism>
<dbReference type="AlphaFoldDB" id="A0A9Q1GQ85"/>
<dbReference type="Proteomes" id="UP001153076">
    <property type="component" value="Unassembled WGS sequence"/>
</dbReference>
<reference evidence="1" key="1">
    <citation type="submission" date="2022-04" db="EMBL/GenBank/DDBJ databases">
        <title>Carnegiea gigantea Genome sequencing and assembly v2.</title>
        <authorList>
            <person name="Copetti D."/>
            <person name="Sanderson M.J."/>
            <person name="Burquez A."/>
            <person name="Wojciechowski M.F."/>
        </authorList>
    </citation>
    <scope>NUCLEOTIDE SEQUENCE</scope>
    <source>
        <strain evidence="1">SGP5-SGP5p</strain>
        <tissue evidence="1">Aerial part</tissue>
    </source>
</reference>
<evidence type="ECO:0000313" key="1">
    <source>
        <dbReference type="EMBL" id="KAJ8423346.1"/>
    </source>
</evidence>
<evidence type="ECO:0000313" key="2">
    <source>
        <dbReference type="Proteomes" id="UP001153076"/>
    </source>
</evidence>
<dbReference type="EMBL" id="JAKOGI010001988">
    <property type="protein sequence ID" value="KAJ8423346.1"/>
    <property type="molecule type" value="Genomic_DNA"/>
</dbReference>
<name>A0A9Q1GQ85_9CARY</name>
<sequence>MMSMFESSRTEKVYLGDDLVRDVSVDAIARFDGISNGNEEEVLRLPRCVLVALIRNYYCLMCRVIRKVVDRYSSTVVGVTTSSKNGWGRCCYGRQWWRERGGYVCVMGGELDDGGTEKVTNVGGWTKYIMLKEGVGLEEVQRMVSEITSNILTVHKL</sequence>
<gene>
    <name evidence="1" type="ORF">Cgig2_022519</name>
</gene>
<protein>
    <submittedName>
        <fullName evidence="1">Uncharacterized protein</fullName>
    </submittedName>
</protein>
<comment type="caution">
    <text evidence="1">The sequence shown here is derived from an EMBL/GenBank/DDBJ whole genome shotgun (WGS) entry which is preliminary data.</text>
</comment>
<keyword evidence="2" id="KW-1185">Reference proteome</keyword>